<dbReference type="AlphaFoldDB" id="A0A1H9F6W2"/>
<evidence type="ECO:0000259" key="8">
    <source>
        <dbReference type="PROSITE" id="PS50893"/>
    </source>
</evidence>
<evidence type="ECO:0000256" key="2">
    <source>
        <dbReference type="ARBA" id="ARBA00006526"/>
    </source>
</evidence>
<feature type="domain" description="ABC transporter" evidence="8">
    <location>
        <begin position="2"/>
        <end position="241"/>
    </location>
</feature>
<dbReference type="PROSITE" id="PS00211">
    <property type="entry name" value="ABC_TRANSPORTER_1"/>
    <property type="match status" value="1"/>
</dbReference>
<evidence type="ECO:0000313" key="10">
    <source>
        <dbReference type="Proteomes" id="UP000242515"/>
    </source>
</evidence>
<evidence type="ECO:0000256" key="3">
    <source>
        <dbReference type="ARBA" id="ARBA00022448"/>
    </source>
</evidence>
<dbReference type="InterPro" id="IPR003439">
    <property type="entry name" value="ABC_transporter-like_ATP-bd"/>
</dbReference>
<dbReference type="GO" id="GO:0005524">
    <property type="term" value="F:ATP binding"/>
    <property type="evidence" value="ECO:0007669"/>
    <property type="project" value="UniProtKB-KW"/>
</dbReference>
<reference evidence="10" key="1">
    <citation type="submission" date="2016-10" db="EMBL/GenBank/DDBJ databases">
        <authorList>
            <person name="Varghese N."/>
            <person name="Submissions S."/>
        </authorList>
    </citation>
    <scope>NUCLEOTIDE SEQUENCE [LARGE SCALE GENOMIC DNA]</scope>
    <source>
        <strain evidence="10">8N4</strain>
    </source>
</reference>
<keyword evidence="7" id="KW-0472">Membrane</keyword>
<keyword evidence="3" id="KW-0813">Transport</keyword>
<gene>
    <name evidence="9" type="ORF">SAMN05216522_102188</name>
</gene>
<dbReference type="GO" id="GO:0015424">
    <property type="term" value="F:ABC-type amino acid transporter activity"/>
    <property type="evidence" value="ECO:0007669"/>
    <property type="project" value="InterPro"/>
</dbReference>
<evidence type="ECO:0000256" key="1">
    <source>
        <dbReference type="ARBA" id="ARBA00004417"/>
    </source>
</evidence>
<evidence type="ECO:0000256" key="7">
    <source>
        <dbReference type="ARBA" id="ARBA00023136"/>
    </source>
</evidence>
<dbReference type="GO" id="GO:0005886">
    <property type="term" value="C:plasma membrane"/>
    <property type="evidence" value="ECO:0007669"/>
    <property type="project" value="UniProtKB-SubCell"/>
</dbReference>
<dbReference type="InterPro" id="IPR030679">
    <property type="entry name" value="ABC_ATPase_HisP-typ"/>
</dbReference>
<keyword evidence="4" id="KW-1003">Cell membrane</keyword>
<comment type="similarity">
    <text evidence="2">Belongs to the ABC transporter superfamily. Drug exporter-2 (TC 3.A.1.117) family.</text>
</comment>
<dbReference type="InterPro" id="IPR017871">
    <property type="entry name" value="ABC_transporter-like_CS"/>
</dbReference>
<dbReference type="STRING" id="988801.SAMN05216522_102188"/>
<keyword evidence="6 9" id="KW-0067">ATP-binding</keyword>
<dbReference type="Gene3D" id="3.40.50.300">
    <property type="entry name" value="P-loop containing nucleotide triphosphate hydrolases"/>
    <property type="match status" value="1"/>
</dbReference>
<accession>A0A1H9F6W2</accession>
<dbReference type="RefSeq" id="WP_092672972.1">
    <property type="nucleotide sequence ID" value="NZ_FOGC01000002.1"/>
</dbReference>
<evidence type="ECO:0000313" key="9">
    <source>
        <dbReference type="EMBL" id="SEQ33605.1"/>
    </source>
</evidence>
<dbReference type="PANTHER" id="PTHR43166">
    <property type="entry name" value="AMINO ACID IMPORT ATP-BINDING PROTEIN"/>
    <property type="match status" value="1"/>
</dbReference>
<evidence type="ECO:0000256" key="6">
    <source>
        <dbReference type="ARBA" id="ARBA00022840"/>
    </source>
</evidence>
<dbReference type="InterPro" id="IPR027417">
    <property type="entry name" value="P-loop_NTPase"/>
</dbReference>
<proteinExistence type="inferred from homology"/>
<dbReference type="InterPro" id="IPR003593">
    <property type="entry name" value="AAA+_ATPase"/>
</dbReference>
<organism evidence="9 10">
    <name type="scientific">Rosenbergiella nectarea</name>
    <dbReference type="NCBI Taxonomy" id="988801"/>
    <lineage>
        <taxon>Bacteria</taxon>
        <taxon>Pseudomonadati</taxon>
        <taxon>Pseudomonadota</taxon>
        <taxon>Gammaproteobacteria</taxon>
        <taxon>Enterobacterales</taxon>
        <taxon>Erwiniaceae</taxon>
        <taxon>Rosenbergiella</taxon>
    </lineage>
</organism>
<sequence>MISLQGINKYFQDNHVLKDISLTLPKGSVTALIGPSGSGKSTLLRCANLLEIPQSGQMQLGDEKLVFTQKPPRSRDIHKISRQTGMVFQNFALFPHKTVIENITEGLIIVHRMPKAEAIARAEALLDKVGLSHKRNVLPATLSGGQQQRVAIARALAPSPQVLLCDEPTSALDPELAAEVVAVLRQLANEGTTMLMATHDLRLAASVANQTIFLEAGEIVETADSATLFHSPHKARTAEYIATLTEGLPAGSPT</sequence>
<dbReference type="PIRSF" id="PIRSF039085">
    <property type="entry name" value="ABC_ATPase_HisP"/>
    <property type="match status" value="1"/>
</dbReference>
<keyword evidence="5" id="KW-0547">Nucleotide-binding</keyword>
<dbReference type="SMART" id="SM00382">
    <property type="entry name" value="AAA"/>
    <property type="match status" value="1"/>
</dbReference>
<dbReference type="OrthoDB" id="9802264at2"/>
<evidence type="ECO:0000256" key="4">
    <source>
        <dbReference type="ARBA" id="ARBA00022475"/>
    </source>
</evidence>
<dbReference type="Pfam" id="PF00005">
    <property type="entry name" value="ABC_tran"/>
    <property type="match status" value="1"/>
</dbReference>
<comment type="subcellular location">
    <subcellularLocation>
        <location evidence="1">Cell inner membrane</location>
        <topology evidence="1">Peripheral membrane protein</topology>
    </subcellularLocation>
</comment>
<dbReference type="Proteomes" id="UP000242515">
    <property type="component" value="Unassembled WGS sequence"/>
</dbReference>
<dbReference type="SUPFAM" id="SSF52540">
    <property type="entry name" value="P-loop containing nucleoside triphosphate hydrolases"/>
    <property type="match status" value="1"/>
</dbReference>
<dbReference type="GO" id="GO:0016887">
    <property type="term" value="F:ATP hydrolysis activity"/>
    <property type="evidence" value="ECO:0007669"/>
    <property type="project" value="InterPro"/>
</dbReference>
<dbReference type="InterPro" id="IPR050086">
    <property type="entry name" value="MetN_ABC_transporter-like"/>
</dbReference>
<evidence type="ECO:0000256" key="5">
    <source>
        <dbReference type="ARBA" id="ARBA00022741"/>
    </source>
</evidence>
<name>A0A1H9F6W2_9GAMM</name>
<protein>
    <submittedName>
        <fullName evidence="9">Amino acid ABC transporter ATP-binding protein, PAAT family</fullName>
    </submittedName>
</protein>
<dbReference type="PROSITE" id="PS50893">
    <property type="entry name" value="ABC_TRANSPORTER_2"/>
    <property type="match status" value="1"/>
</dbReference>
<dbReference type="PANTHER" id="PTHR43166:SF35">
    <property type="entry name" value="L-CYSTINE IMPORT ATP-BINDING PROTEIN TCYN"/>
    <property type="match status" value="1"/>
</dbReference>
<keyword evidence="10" id="KW-1185">Reference proteome</keyword>
<dbReference type="EMBL" id="FOGC01000002">
    <property type="protein sequence ID" value="SEQ33605.1"/>
    <property type="molecule type" value="Genomic_DNA"/>
</dbReference>